<evidence type="ECO:0000313" key="3">
    <source>
        <dbReference type="Proteomes" id="UP000512167"/>
    </source>
</evidence>
<dbReference type="AlphaFoldDB" id="A0A7L6N4P4"/>
<dbReference type="Proteomes" id="UP000512167">
    <property type="component" value="Chromosome"/>
</dbReference>
<reference evidence="2 3" key="1">
    <citation type="submission" date="2020-04" db="EMBL/GenBank/DDBJ databases">
        <authorList>
            <person name="Zheng R.K."/>
            <person name="Sun C.M."/>
        </authorList>
    </citation>
    <scope>NUCLEOTIDE SEQUENCE [LARGE SCALE GENOMIC DNA]</scope>
    <source>
        <strain evidence="3">zrk29</strain>
    </source>
</reference>
<organism evidence="2 3">
    <name type="scientific">Hujiaoplasma nucleasis</name>
    <dbReference type="NCBI Taxonomy" id="2725268"/>
    <lineage>
        <taxon>Bacteria</taxon>
        <taxon>Bacillati</taxon>
        <taxon>Mycoplasmatota</taxon>
        <taxon>Mollicutes</taxon>
        <taxon>Candidatus Izemoplasmatales</taxon>
        <taxon>Hujiaoplasmataceae</taxon>
        <taxon>Hujiaoplasma</taxon>
    </lineage>
</organism>
<keyword evidence="1" id="KW-0812">Transmembrane</keyword>
<dbReference type="KEGG" id="tbk:HF295_01200"/>
<dbReference type="Pfam" id="PF19700">
    <property type="entry name" value="DUF6198"/>
    <property type="match status" value="1"/>
</dbReference>
<evidence type="ECO:0000256" key="1">
    <source>
        <dbReference type="SAM" id="Phobius"/>
    </source>
</evidence>
<dbReference type="EMBL" id="CP051151">
    <property type="protein sequence ID" value="QLY39549.1"/>
    <property type="molecule type" value="Genomic_DNA"/>
</dbReference>
<feature type="transmembrane region" description="Helical" evidence="1">
    <location>
        <begin position="171"/>
        <end position="192"/>
    </location>
</feature>
<feature type="transmembrane region" description="Helical" evidence="1">
    <location>
        <begin position="120"/>
        <end position="141"/>
    </location>
</feature>
<feature type="transmembrane region" description="Helical" evidence="1">
    <location>
        <begin position="198"/>
        <end position="218"/>
    </location>
</feature>
<dbReference type="InterPro" id="IPR038750">
    <property type="entry name" value="YczE/YyaS-like"/>
</dbReference>
<dbReference type="RefSeq" id="WP_312032023.1">
    <property type="nucleotide sequence ID" value="NZ_CP051151.1"/>
</dbReference>
<keyword evidence="1" id="KW-1133">Transmembrane helix</keyword>
<proteinExistence type="predicted"/>
<feature type="transmembrane region" description="Helical" evidence="1">
    <location>
        <begin position="89"/>
        <end position="108"/>
    </location>
</feature>
<gene>
    <name evidence="2" type="ORF">HF295_01200</name>
</gene>
<feature type="transmembrane region" description="Helical" evidence="1">
    <location>
        <begin position="60"/>
        <end position="82"/>
    </location>
</feature>
<sequence>MRYNVVSQLKKHKLRLFYYLTGFLVIGFAVNIIKASDLGNGAWDTVSINLRDFFHLNLNITWVTMGMFSFLISFTLMLIVISYRKKYRYLLMVFPILFVAISIDFWNFTVFHDYESSILWIQFIFFTLGLFLLPLGLSLIVKSDFPAFVFEELMLMFVKISKAKKITYVRLSIELTGITIGAIFGYLTYYHLDQSLGAVNIGSMIITVFISPIMTLYFKALKISN</sequence>
<feature type="transmembrane region" description="Helical" evidence="1">
    <location>
        <begin position="16"/>
        <end position="33"/>
    </location>
</feature>
<protein>
    <submittedName>
        <fullName evidence="2">Uncharacterized protein</fullName>
    </submittedName>
</protein>
<accession>A0A7L6N4P4</accession>
<name>A0A7L6N4P4_9MOLU</name>
<keyword evidence="3" id="KW-1185">Reference proteome</keyword>
<dbReference type="PANTHER" id="PTHR40078:SF1">
    <property type="entry name" value="INTEGRAL MEMBRANE PROTEIN"/>
    <property type="match status" value="1"/>
</dbReference>
<keyword evidence="1" id="KW-0472">Membrane</keyword>
<evidence type="ECO:0000313" key="2">
    <source>
        <dbReference type="EMBL" id="QLY39549.1"/>
    </source>
</evidence>
<dbReference type="PANTHER" id="PTHR40078">
    <property type="entry name" value="INTEGRAL MEMBRANE PROTEIN-RELATED"/>
    <property type="match status" value="1"/>
</dbReference>